<sequence length="143" mass="15642">MRCSMAFPITFNRHIGRYAILFVPSLIPFSNSTSLAFFHCLGNSPDVKISLNSFRQRFGAVSNRIFVISAPSPSDPVAFLFLSLWIASQTSSIVNSGISSFSTSSRLHLSFSSVGNSSSAMFLFSSGFSDMFGRSLNFLQTIL</sequence>
<dbReference type="EMBL" id="HBUF01347555">
    <property type="protein sequence ID" value="CAG6710878.1"/>
    <property type="molecule type" value="Transcribed_RNA"/>
</dbReference>
<dbReference type="EMBL" id="HBUF01347553">
    <property type="protein sequence ID" value="CAG6710866.1"/>
    <property type="molecule type" value="Transcribed_RNA"/>
</dbReference>
<proteinExistence type="predicted"/>
<dbReference type="EMBL" id="HBUF01347554">
    <property type="protein sequence ID" value="CAG6710872.1"/>
    <property type="molecule type" value="Transcribed_RNA"/>
</dbReference>
<name>A0A8D8UTK0_9HEMI</name>
<reference evidence="1" key="1">
    <citation type="submission" date="2021-05" db="EMBL/GenBank/DDBJ databases">
        <authorList>
            <person name="Alioto T."/>
            <person name="Alioto T."/>
            <person name="Gomez Garrido J."/>
        </authorList>
    </citation>
    <scope>NUCLEOTIDE SEQUENCE</scope>
</reference>
<protein>
    <submittedName>
        <fullName evidence="1">Uncharacterized protein</fullName>
    </submittedName>
</protein>
<dbReference type="EMBL" id="HBUF01347552">
    <property type="protein sequence ID" value="CAG6710861.1"/>
    <property type="molecule type" value="Transcribed_RNA"/>
</dbReference>
<dbReference type="EMBL" id="HBUF01347550">
    <property type="protein sequence ID" value="CAG6710854.1"/>
    <property type="molecule type" value="Transcribed_RNA"/>
</dbReference>
<organism evidence="1">
    <name type="scientific">Cacopsylla melanoneura</name>
    <dbReference type="NCBI Taxonomy" id="428564"/>
    <lineage>
        <taxon>Eukaryota</taxon>
        <taxon>Metazoa</taxon>
        <taxon>Ecdysozoa</taxon>
        <taxon>Arthropoda</taxon>
        <taxon>Hexapoda</taxon>
        <taxon>Insecta</taxon>
        <taxon>Pterygota</taxon>
        <taxon>Neoptera</taxon>
        <taxon>Paraneoptera</taxon>
        <taxon>Hemiptera</taxon>
        <taxon>Sternorrhyncha</taxon>
        <taxon>Psylloidea</taxon>
        <taxon>Psyllidae</taxon>
        <taxon>Psyllinae</taxon>
        <taxon>Cacopsylla</taxon>
    </lineage>
</organism>
<accession>A0A8D8UTK0</accession>
<dbReference type="AlphaFoldDB" id="A0A8D8UTK0"/>
<evidence type="ECO:0000313" key="1">
    <source>
        <dbReference type="EMBL" id="CAG6710866.1"/>
    </source>
</evidence>